<gene>
    <name evidence="1" type="ORF">AS594_38520</name>
</gene>
<evidence type="ECO:0000313" key="1">
    <source>
        <dbReference type="EMBL" id="OEJ21458.1"/>
    </source>
</evidence>
<dbReference type="AlphaFoldDB" id="A0A1E5NYV2"/>
<proteinExistence type="predicted"/>
<organism evidence="1 2">
    <name type="scientific">Streptomyces agglomeratus</name>
    <dbReference type="NCBI Taxonomy" id="285458"/>
    <lineage>
        <taxon>Bacteria</taxon>
        <taxon>Bacillati</taxon>
        <taxon>Actinomycetota</taxon>
        <taxon>Actinomycetes</taxon>
        <taxon>Kitasatosporales</taxon>
        <taxon>Streptomycetaceae</taxon>
        <taxon>Streptomyces</taxon>
    </lineage>
</organism>
<evidence type="ECO:0000313" key="2">
    <source>
        <dbReference type="Proteomes" id="UP000095759"/>
    </source>
</evidence>
<dbReference type="EMBL" id="MEHJ01000002">
    <property type="protein sequence ID" value="OEJ21458.1"/>
    <property type="molecule type" value="Genomic_DNA"/>
</dbReference>
<sequence>MIEERASGCADCGLRPTVFFAGLLAVSWGRLLHRALRDVVHGRVLAVAFATGFAGKFHGLA</sequence>
<name>A0A1E5NYV2_9ACTN</name>
<comment type="caution">
    <text evidence="1">The sequence shown here is derived from an EMBL/GenBank/DDBJ whole genome shotgun (WGS) entry which is preliminary data.</text>
</comment>
<accession>A0A1E5NYV2</accession>
<dbReference type="Proteomes" id="UP000095759">
    <property type="component" value="Unassembled WGS sequence"/>
</dbReference>
<keyword evidence="2" id="KW-1185">Reference proteome</keyword>
<reference evidence="1 2" key="1">
    <citation type="submission" date="2016-08" db="EMBL/GenBank/DDBJ databases">
        <title>Complete genome sequence of Streptomyces agglomeratus strain 6-3-2, a novel anti-MRSA actinomycete isolated from Wuli of Tebit, China.</title>
        <authorList>
            <person name="Chen X."/>
        </authorList>
    </citation>
    <scope>NUCLEOTIDE SEQUENCE [LARGE SCALE GENOMIC DNA]</scope>
    <source>
        <strain evidence="1 2">6-3-2</strain>
    </source>
</reference>
<protein>
    <submittedName>
        <fullName evidence="1">Uncharacterized protein</fullName>
    </submittedName>
</protein>
<dbReference type="RefSeq" id="WP_069931232.1">
    <property type="nucleotide sequence ID" value="NZ_MEHI01000005.1"/>
</dbReference>